<proteinExistence type="predicted"/>
<feature type="region of interest" description="Disordered" evidence="1">
    <location>
        <begin position="17"/>
        <end position="37"/>
    </location>
</feature>
<name>A0A2S9XLG5_9BACT</name>
<comment type="caution">
    <text evidence="2">The sequence shown here is derived from an EMBL/GenBank/DDBJ whole genome shotgun (WGS) entry which is preliminary data.</text>
</comment>
<dbReference type="Proteomes" id="UP000238823">
    <property type="component" value="Unassembled WGS sequence"/>
</dbReference>
<reference evidence="2 3" key="1">
    <citation type="submission" date="2018-03" db="EMBL/GenBank/DDBJ databases">
        <title>Draft Genome Sequences of the Obligatory Marine Myxobacteria Enhygromyxa salina SWB007.</title>
        <authorList>
            <person name="Poehlein A."/>
            <person name="Moghaddam J.A."/>
            <person name="Harms H."/>
            <person name="Alanjari M."/>
            <person name="Koenig G.M."/>
            <person name="Daniel R."/>
            <person name="Schaeberle T.F."/>
        </authorList>
    </citation>
    <scope>NUCLEOTIDE SEQUENCE [LARGE SCALE GENOMIC DNA]</scope>
    <source>
        <strain evidence="2 3">SWB007</strain>
    </source>
</reference>
<evidence type="ECO:0000256" key="1">
    <source>
        <dbReference type="SAM" id="MobiDB-lite"/>
    </source>
</evidence>
<dbReference type="AlphaFoldDB" id="A0A2S9XLG5"/>
<dbReference type="EMBL" id="PVNL01000147">
    <property type="protein sequence ID" value="PRP93695.1"/>
    <property type="molecule type" value="Genomic_DNA"/>
</dbReference>
<evidence type="ECO:0000313" key="2">
    <source>
        <dbReference type="EMBL" id="PRP93695.1"/>
    </source>
</evidence>
<accession>A0A2S9XLG5</accession>
<organism evidence="2 3">
    <name type="scientific">Enhygromyxa salina</name>
    <dbReference type="NCBI Taxonomy" id="215803"/>
    <lineage>
        <taxon>Bacteria</taxon>
        <taxon>Pseudomonadati</taxon>
        <taxon>Myxococcota</taxon>
        <taxon>Polyangia</taxon>
        <taxon>Nannocystales</taxon>
        <taxon>Nannocystaceae</taxon>
        <taxon>Enhygromyxa</taxon>
    </lineage>
</organism>
<sequence length="315" mass="34484">MIIGVVLIGLLGARSDRETSKRRREPASDYLLRPDEAPNPVPPGVEMWVYEQGMDFEVDGERQRVLDFCPGCLSTQLRGVETVHDLTFAEKNKQRSDDPVLIVHVDPETPAVYLEHALAHASRWNRLAFVVETEAGPRVVHARHSNDLVSGLGLFSMLRVEVGARGTTAQWHAPQTGNARAWEINATIGGEVCAEQPSEAAVRAQLADLIAEGCVGAELSPFVHFDRGVMINHSLPSGIVIQTLAALAPHCGADTAPWLLVLSYDAFADACDPKWSGELDDYASFRDEALNRAQLDFERVAAHAQCFYVRSCFGG</sequence>
<protein>
    <submittedName>
        <fullName evidence="2">Uncharacterized protein</fullName>
    </submittedName>
</protein>
<evidence type="ECO:0000313" key="3">
    <source>
        <dbReference type="Proteomes" id="UP000238823"/>
    </source>
</evidence>
<gene>
    <name evidence="2" type="ORF">ENSA7_81230</name>
</gene>